<evidence type="ECO:0000256" key="14">
    <source>
        <dbReference type="PIRNR" id="PIRNR004491"/>
    </source>
</evidence>
<comment type="catalytic activity">
    <reaction evidence="13 14">
        <text>FMN + ATP + H(+) = FAD + diphosphate</text>
        <dbReference type="Rhea" id="RHEA:17237"/>
        <dbReference type="ChEBI" id="CHEBI:15378"/>
        <dbReference type="ChEBI" id="CHEBI:30616"/>
        <dbReference type="ChEBI" id="CHEBI:33019"/>
        <dbReference type="ChEBI" id="CHEBI:57692"/>
        <dbReference type="ChEBI" id="CHEBI:58210"/>
        <dbReference type="EC" id="2.7.7.2"/>
    </reaction>
</comment>
<evidence type="ECO:0000256" key="12">
    <source>
        <dbReference type="ARBA" id="ARBA00047880"/>
    </source>
</evidence>
<dbReference type="InterPro" id="IPR023468">
    <property type="entry name" value="Riboflavin_kinase"/>
</dbReference>
<dbReference type="InterPro" id="IPR023465">
    <property type="entry name" value="Riboflavin_kinase_dom_sf"/>
</dbReference>
<comment type="pathway">
    <text evidence="2 14">Cofactor biosynthesis; FMN biosynthesis; FMN from riboflavin (ATP route): step 1/1.</text>
</comment>
<reference evidence="16 17" key="1">
    <citation type="submission" date="2023-07" db="EMBL/GenBank/DDBJ databases">
        <title>Genomic Encyclopedia of Type Strains, Phase IV (KMG-IV): sequencing the most valuable type-strain genomes for metagenomic binning, comparative biology and taxonomic classification.</title>
        <authorList>
            <person name="Goeker M."/>
        </authorList>
    </citation>
    <scope>NUCLEOTIDE SEQUENCE [LARGE SCALE GENOMIC DNA]</scope>
    <source>
        <strain evidence="16 17">DSM 4006</strain>
    </source>
</reference>
<evidence type="ECO:0000256" key="5">
    <source>
        <dbReference type="ARBA" id="ARBA00022679"/>
    </source>
</evidence>
<comment type="caution">
    <text evidence="16">The sequence shown here is derived from an EMBL/GenBank/DDBJ whole genome shotgun (WGS) entry which is preliminary data.</text>
</comment>
<keyword evidence="11" id="KW-0511">Multifunctional enzyme</keyword>
<dbReference type="GO" id="GO:0008531">
    <property type="term" value="F:riboflavin kinase activity"/>
    <property type="evidence" value="ECO:0007669"/>
    <property type="project" value="UniProtKB-EC"/>
</dbReference>
<comment type="catalytic activity">
    <reaction evidence="12 14">
        <text>riboflavin + ATP = FMN + ADP + H(+)</text>
        <dbReference type="Rhea" id="RHEA:14357"/>
        <dbReference type="ChEBI" id="CHEBI:15378"/>
        <dbReference type="ChEBI" id="CHEBI:30616"/>
        <dbReference type="ChEBI" id="CHEBI:57986"/>
        <dbReference type="ChEBI" id="CHEBI:58210"/>
        <dbReference type="ChEBI" id="CHEBI:456216"/>
        <dbReference type="EC" id="2.7.1.26"/>
    </reaction>
</comment>
<dbReference type="NCBIfam" id="NF004162">
    <property type="entry name" value="PRK05627.1-5"/>
    <property type="match status" value="1"/>
</dbReference>
<keyword evidence="8 14" id="KW-0418">Kinase</keyword>
<evidence type="ECO:0000256" key="4">
    <source>
        <dbReference type="ARBA" id="ARBA00022643"/>
    </source>
</evidence>
<dbReference type="SUPFAM" id="SSF52374">
    <property type="entry name" value="Nucleotidylyl transferase"/>
    <property type="match status" value="1"/>
</dbReference>
<evidence type="ECO:0000313" key="17">
    <source>
        <dbReference type="Proteomes" id="UP001232973"/>
    </source>
</evidence>
<evidence type="ECO:0000256" key="8">
    <source>
        <dbReference type="ARBA" id="ARBA00022777"/>
    </source>
</evidence>
<dbReference type="InterPro" id="IPR015864">
    <property type="entry name" value="FAD_synthase"/>
</dbReference>
<evidence type="ECO:0000256" key="1">
    <source>
        <dbReference type="ARBA" id="ARBA00004726"/>
    </source>
</evidence>
<keyword evidence="4 14" id="KW-0288">FMN</keyword>
<evidence type="ECO:0000313" key="16">
    <source>
        <dbReference type="EMBL" id="MDQ0189272.1"/>
    </source>
</evidence>
<keyword evidence="3 14" id="KW-0285">Flavoprotein</keyword>
<keyword evidence="9 14" id="KW-0274">FAD</keyword>
<evidence type="ECO:0000256" key="10">
    <source>
        <dbReference type="ARBA" id="ARBA00022840"/>
    </source>
</evidence>
<comment type="similarity">
    <text evidence="14">Belongs to the ribF family.</text>
</comment>
<gene>
    <name evidence="16" type="ORF">J2S03_001092</name>
</gene>
<dbReference type="Proteomes" id="UP001232973">
    <property type="component" value="Unassembled WGS sequence"/>
</dbReference>
<keyword evidence="17" id="KW-1185">Reference proteome</keyword>
<feature type="domain" description="Riboflavin kinase" evidence="15">
    <location>
        <begin position="181"/>
        <end position="309"/>
    </location>
</feature>
<evidence type="ECO:0000256" key="13">
    <source>
        <dbReference type="ARBA" id="ARBA00049494"/>
    </source>
</evidence>
<proteinExistence type="inferred from homology"/>
<dbReference type="PANTHER" id="PTHR22749:SF6">
    <property type="entry name" value="RIBOFLAVIN KINASE"/>
    <property type="match status" value="1"/>
</dbReference>
<dbReference type="RefSeq" id="WP_274456084.1">
    <property type="nucleotide sequence ID" value="NZ_CP067097.1"/>
</dbReference>
<dbReference type="EC" id="2.7.1.26" evidence="14"/>
<dbReference type="EC" id="2.7.7.2" evidence="14"/>
<comment type="pathway">
    <text evidence="1 14">Cofactor biosynthesis; FAD biosynthesis; FAD from FMN: step 1/1.</text>
</comment>
<keyword evidence="10 14" id="KW-0067">ATP-binding</keyword>
<sequence>MDRITVTAAPPESAEPLVLAIGKFDGVHIGHQAILGAAKADLGGARLAAMTFWPHPTYVLTGQEAYARVLTPPQERDRLLVEQGVERVYEIQFTREYASTPAETFVLEHLAKLRLRRVVVGEDFRFGQGGKATVEDLKRLCGEIGVPVTVVRAVEENGVKVSSSQIRRHLANGRVEAAEALLGRPYTLAGTVEHGDALGRQIGFPTANLGALEAYVIPKDGVYAASVATVGQADRRNWFAVVNVGTRPTVDGTTRRVEAHLFGFAGDLYDQVLRLSFLRRVRDERKFAGIEALKAQIGEDVRFVKQMLGML</sequence>
<dbReference type="EMBL" id="JAUSTP010000006">
    <property type="protein sequence ID" value="MDQ0189272.1"/>
    <property type="molecule type" value="Genomic_DNA"/>
</dbReference>
<dbReference type="SUPFAM" id="SSF82114">
    <property type="entry name" value="Riboflavin kinase-like"/>
    <property type="match status" value="1"/>
</dbReference>
<organism evidence="16 17">
    <name type="scientific">Alicyclobacillus cycloheptanicus</name>
    <dbReference type="NCBI Taxonomy" id="1457"/>
    <lineage>
        <taxon>Bacteria</taxon>
        <taxon>Bacillati</taxon>
        <taxon>Bacillota</taxon>
        <taxon>Bacilli</taxon>
        <taxon>Bacillales</taxon>
        <taxon>Alicyclobacillaceae</taxon>
        <taxon>Alicyclobacillus</taxon>
    </lineage>
</organism>
<dbReference type="PIRSF" id="PIRSF004491">
    <property type="entry name" value="FAD_Synth"/>
    <property type="match status" value="1"/>
</dbReference>
<dbReference type="Gene3D" id="2.40.30.30">
    <property type="entry name" value="Riboflavin kinase-like"/>
    <property type="match status" value="1"/>
</dbReference>
<dbReference type="CDD" id="cd02064">
    <property type="entry name" value="FAD_synthetase_N"/>
    <property type="match status" value="1"/>
</dbReference>
<accession>A0ABT9XGH1</accession>
<dbReference type="GO" id="GO:0003919">
    <property type="term" value="F:FMN adenylyltransferase activity"/>
    <property type="evidence" value="ECO:0007669"/>
    <property type="project" value="UniProtKB-EC"/>
</dbReference>
<evidence type="ECO:0000256" key="9">
    <source>
        <dbReference type="ARBA" id="ARBA00022827"/>
    </source>
</evidence>
<keyword evidence="5 14" id="KW-0808">Transferase</keyword>
<dbReference type="NCBIfam" id="TIGR00083">
    <property type="entry name" value="ribF"/>
    <property type="match status" value="1"/>
</dbReference>
<keyword evidence="6 14" id="KW-0548">Nucleotidyltransferase</keyword>
<dbReference type="InterPro" id="IPR002606">
    <property type="entry name" value="Riboflavin_kinase_bac"/>
</dbReference>
<evidence type="ECO:0000256" key="6">
    <source>
        <dbReference type="ARBA" id="ARBA00022695"/>
    </source>
</evidence>
<dbReference type="Pfam" id="PF01687">
    <property type="entry name" value="Flavokinase"/>
    <property type="match status" value="1"/>
</dbReference>
<evidence type="ECO:0000256" key="7">
    <source>
        <dbReference type="ARBA" id="ARBA00022741"/>
    </source>
</evidence>
<evidence type="ECO:0000256" key="3">
    <source>
        <dbReference type="ARBA" id="ARBA00022630"/>
    </source>
</evidence>
<protein>
    <recommendedName>
        <fullName evidence="14">Riboflavin biosynthesis protein</fullName>
    </recommendedName>
    <domain>
        <recommendedName>
            <fullName evidence="14">Riboflavin kinase</fullName>
            <ecNumber evidence="14">2.7.1.26</ecNumber>
        </recommendedName>
        <alternativeName>
            <fullName evidence="14">Flavokinase</fullName>
        </alternativeName>
    </domain>
    <domain>
        <recommendedName>
            <fullName evidence="14">FMN adenylyltransferase</fullName>
            <ecNumber evidence="14">2.7.7.2</ecNumber>
        </recommendedName>
        <alternativeName>
            <fullName evidence="14">FAD pyrophosphorylase</fullName>
        </alternativeName>
        <alternativeName>
            <fullName evidence="14">FAD synthase</fullName>
        </alternativeName>
    </domain>
</protein>
<dbReference type="Pfam" id="PF06574">
    <property type="entry name" value="FAD_syn"/>
    <property type="match status" value="1"/>
</dbReference>
<dbReference type="PANTHER" id="PTHR22749">
    <property type="entry name" value="RIBOFLAVIN KINASE/FMN ADENYLYLTRANSFERASE"/>
    <property type="match status" value="1"/>
</dbReference>
<dbReference type="InterPro" id="IPR015865">
    <property type="entry name" value="Riboflavin_kinase_bac/euk"/>
</dbReference>
<evidence type="ECO:0000256" key="11">
    <source>
        <dbReference type="ARBA" id="ARBA00023268"/>
    </source>
</evidence>
<dbReference type="InterPro" id="IPR014729">
    <property type="entry name" value="Rossmann-like_a/b/a_fold"/>
</dbReference>
<dbReference type="SMART" id="SM00904">
    <property type="entry name" value="Flavokinase"/>
    <property type="match status" value="1"/>
</dbReference>
<evidence type="ECO:0000259" key="15">
    <source>
        <dbReference type="SMART" id="SM00904"/>
    </source>
</evidence>
<dbReference type="Gene3D" id="3.40.50.620">
    <property type="entry name" value="HUPs"/>
    <property type="match status" value="1"/>
</dbReference>
<name>A0ABT9XGH1_9BACL</name>
<dbReference type="NCBIfam" id="NF004160">
    <property type="entry name" value="PRK05627.1-3"/>
    <property type="match status" value="1"/>
</dbReference>
<keyword evidence="7 14" id="KW-0547">Nucleotide-binding</keyword>
<evidence type="ECO:0000256" key="2">
    <source>
        <dbReference type="ARBA" id="ARBA00005201"/>
    </source>
</evidence>